<comment type="caution">
    <text evidence="4">The sequence shown here is derived from an EMBL/GenBank/DDBJ whole genome shotgun (WGS) entry which is preliminary data.</text>
</comment>
<dbReference type="Gene3D" id="1.10.357.10">
    <property type="entry name" value="Tetracycline Repressor, domain 2"/>
    <property type="match status" value="1"/>
</dbReference>
<dbReference type="GO" id="GO:0003677">
    <property type="term" value="F:DNA binding"/>
    <property type="evidence" value="ECO:0007669"/>
    <property type="project" value="UniProtKB-UniRule"/>
</dbReference>
<feature type="DNA-binding region" description="H-T-H motif" evidence="2">
    <location>
        <begin position="34"/>
        <end position="53"/>
    </location>
</feature>
<evidence type="ECO:0000313" key="4">
    <source>
        <dbReference type="EMBL" id="PVY83135.1"/>
    </source>
</evidence>
<dbReference type="InterPro" id="IPR009057">
    <property type="entry name" value="Homeodomain-like_sf"/>
</dbReference>
<dbReference type="OrthoDB" id="9812484at2"/>
<organism evidence="4 5">
    <name type="scientific">Convivina intestini</name>
    <dbReference type="NCBI Taxonomy" id="1505726"/>
    <lineage>
        <taxon>Bacteria</taxon>
        <taxon>Bacillati</taxon>
        <taxon>Bacillota</taxon>
        <taxon>Bacilli</taxon>
        <taxon>Lactobacillales</taxon>
        <taxon>Lactobacillaceae</taxon>
        <taxon>Convivina</taxon>
    </lineage>
</organism>
<dbReference type="RefSeq" id="WP_089939184.1">
    <property type="nucleotide sequence ID" value="NZ_CAKOEX010000008.1"/>
</dbReference>
<evidence type="ECO:0000313" key="5">
    <source>
        <dbReference type="Proteomes" id="UP000245433"/>
    </source>
</evidence>
<dbReference type="PROSITE" id="PS50977">
    <property type="entry name" value="HTH_TETR_2"/>
    <property type="match status" value="1"/>
</dbReference>
<dbReference type="EMBL" id="QEKT01000008">
    <property type="protein sequence ID" value="PVY83135.1"/>
    <property type="molecule type" value="Genomic_DNA"/>
</dbReference>
<accession>A0A2U1D630</accession>
<dbReference type="Proteomes" id="UP000245433">
    <property type="component" value="Unassembled WGS sequence"/>
</dbReference>
<protein>
    <submittedName>
        <fullName evidence="4">TetR family transcriptional regulator</fullName>
    </submittedName>
</protein>
<dbReference type="SUPFAM" id="SSF46689">
    <property type="entry name" value="Homeodomain-like"/>
    <property type="match status" value="1"/>
</dbReference>
<evidence type="ECO:0000256" key="1">
    <source>
        <dbReference type="ARBA" id="ARBA00023125"/>
    </source>
</evidence>
<keyword evidence="1 2" id="KW-0238">DNA-binding</keyword>
<keyword evidence="5" id="KW-1185">Reference proteome</keyword>
<feature type="domain" description="HTH tetR-type" evidence="3">
    <location>
        <begin position="11"/>
        <end position="71"/>
    </location>
</feature>
<sequence>MPKETFLNLSAAKQARIKASLAAEFSDYCLLDVSVERIVKGANISRGSFYTYFSDVDDAYYWVLKHIVADIHQAVGPEDSLENLLKFIQDVEKNPNYNFLRNYYLINRSILELHRYEKEFSGAGIPPLKFEQSLLPWMTDLAGHELIRQYFWHPADKNQIIERIQALEQWHKGANK</sequence>
<evidence type="ECO:0000256" key="2">
    <source>
        <dbReference type="PROSITE-ProRule" id="PRU00335"/>
    </source>
</evidence>
<name>A0A2U1D630_9LACO</name>
<proteinExistence type="predicted"/>
<gene>
    <name evidence="4" type="ORF">C7384_10811</name>
</gene>
<reference evidence="4 5" key="1">
    <citation type="submission" date="2018-04" db="EMBL/GenBank/DDBJ databases">
        <title>Genomic Encyclopedia of Type Strains, Phase IV (KMG-IV): sequencing the most valuable type-strain genomes for metagenomic binning, comparative biology and taxonomic classification.</title>
        <authorList>
            <person name="Goeker M."/>
        </authorList>
    </citation>
    <scope>NUCLEOTIDE SEQUENCE [LARGE SCALE GENOMIC DNA]</scope>
    <source>
        <strain evidence="4 5">DSM 28795</strain>
    </source>
</reference>
<dbReference type="InterPro" id="IPR001647">
    <property type="entry name" value="HTH_TetR"/>
</dbReference>
<dbReference type="AlphaFoldDB" id="A0A2U1D630"/>
<evidence type="ECO:0000259" key="3">
    <source>
        <dbReference type="PROSITE" id="PS50977"/>
    </source>
</evidence>